<sequence>MSKSILTTKDISITFGGLKAVTDFNLDLKSDELLGLIGPNGAGKTTVFNILTGVYKPTSGEYKFNGRKINGEKPHKLVQYGMARTFQNIRLFSNMTVLDNVIVANNFNMKYGYLTGALRLPRYWKEEREAKKKAIELLEIFDLAKYANYTAGNMPYGRQRKLEIARALSTGAKVLFLDEPAAGMNPKETEELMDTIKLIKEKFNIAIVLIEHDMKLVLGICERLIVLDRGHIIAEGDPIEVVNRKEVITAYLGSDDDEEKEDE</sequence>
<keyword evidence="2" id="KW-1185">Reference proteome</keyword>
<gene>
    <name evidence="1" type="ORF">JFY71_02050</name>
</gene>
<accession>A0AC61N910</accession>
<proteinExistence type="predicted"/>
<keyword evidence="1" id="KW-0547">Nucleotide-binding</keyword>
<protein>
    <submittedName>
        <fullName evidence="1">ABC transporter ATP-binding protein</fullName>
    </submittedName>
</protein>
<name>A0AC61N910_9FIRM</name>
<dbReference type="Proteomes" id="UP000595814">
    <property type="component" value="Chromosome"/>
</dbReference>
<keyword evidence="1" id="KW-0067">ATP-binding</keyword>
<evidence type="ECO:0000313" key="2">
    <source>
        <dbReference type="Proteomes" id="UP000595814"/>
    </source>
</evidence>
<organism evidence="1 2">
    <name type="scientific">Miniphocaeibacter halophilus</name>
    <dbReference type="NCBI Taxonomy" id="2931922"/>
    <lineage>
        <taxon>Bacteria</taxon>
        <taxon>Bacillati</taxon>
        <taxon>Bacillota</taxon>
        <taxon>Tissierellia</taxon>
        <taxon>Tissierellales</taxon>
        <taxon>Peptoniphilaceae</taxon>
        <taxon>Miniphocaeibacter</taxon>
    </lineage>
</organism>
<dbReference type="EMBL" id="CP066744">
    <property type="protein sequence ID" value="QQK08348.1"/>
    <property type="molecule type" value="Genomic_DNA"/>
</dbReference>
<reference evidence="1 2" key="1">
    <citation type="journal article" date="2022" name="Int. J. Syst. Evol. Microbiol.">
        <title>Miniphocaeibacter halophilus sp. nov., an ammonium-tolerant acetate-producing bacterium isolated from a biogas system.</title>
        <authorList>
            <person name="Schnurer A."/>
            <person name="Singh A."/>
            <person name="Bi S."/>
            <person name="Qiao W."/>
            <person name="Westerholm M."/>
        </authorList>
    </citation>
    <scope>NUCLEOTIDE SEQUENCE [LARGE SCALE GENOMIC DNA]</scope>
    <source>
        <strain evidence="1 2">AMB_01</strain>
    </source>
</reference>
<evidence type="ECO:0000313" key="1">
    <source>
        <dbReference type="EMBL" id="QQK08348.1"/>
    </source>
</evidence>